<evidence type="ECO:0000256" key="2">
    <source>
        <dbReference type="ARBA" id="ARBA00010699"/>
    </source>
</evidence>
<dbReference type="HAMAP" id="MF_00182">
    <property type="entry name" value="Formyl_trans"/>
    <property type="match status" value="1"/>
</dbReference>
<dbReference type="Pfam" id="PF00551">
    <property type="entry name" value="Formyl_trans_N"/>
    <property type="match status" value="1"/>
</dbReference>
<dbReference type="SUPFAM" id="SSF50486">
    <property type="entry name" value="FMT C-terminal domain-like"/>
    <property type="match status" value="1"/>
</dbReference>
<evidence type="ECO:0000256" key="1">
    <source>
        <dbReference type="ARBA" id="ARBA00002606"/>
    </source>
</evidence>
<dbReference type="Gene3D" id="3.10.25.10">
    <property type="entry name" value="Formyl transferase, C-terminal domain"/>
    <property type="match status" value="1"/>
</dbReference>
<organism evidence="11">
    <name type="scientific">Bombilactobacillus mellifer</name>
    <dbReference type="NCBI Taxonomy" id="1218492"/>
    <lineage>
        <taxon>Bacteria</taxon>
        <taxon>Bacillati</taxon>
        <taxon>Bacillota</taxon>
        <taxon>Bacilli</taxon>
        <taxon>Lactobacillales</taxon>
        <taxon>Lactobacillaceae</taxon>
        <taxon>Bombilactobacillus</taxon>
    </lineage>
</organism>
<name>V5T6Z7_9LACO</name>
<dbReference type="InterPro" id="IPR036477">
    <property type="entry name" value="Formyl_transf_N_sf"/>
</dbReference>
<comment type="similarity">
    <text evidence="2 8">Belongs to the Fmt family.</text>
</comment>
<evidence type="ECO:0000256" key="7">
    <source>
        <dbReference type="ARBA" id="ARBA00048558"/>
    </source>
</evidence>
<protein>
    <recommendedName>
        <fullName evidence="4 8">Methionyl-tRNA formyltransferase</fullName>
        <ecNumber evidence="3 8">2.1.2.9</ecNumber>
    </recommendedName>
</protein>
<dbReference type="SUPFAM" id="SSF53328">
    <property type="entry name" value="Formyltransferase"/>
    <property type="match status" value="1"/>
</dbReference>
<keyword evidence="6 8" id="KW-0648">Protein biosynthesis</keyword>
<evidence type="ECO:0000256" key="5">
    <source>
        <dbReference type="ARBA" id="ARBA00022679"/>
    </source>
</evidence>
<dbReference type="PROSITE" id="PS00373">
    <property type="entry name" value="GART"/>
    <property type="match status" value="1"/>
</dbReference>
<gene>
    <name evidence="8" type="primary">fmt</name>
</gene>
<dbReference type="EC" id="2.1.2.9" evidence="3 8"/>
<dbReference type="NCBIfam" id="TIGR00460">
    <property type="entry name" value="fmt"/>
    <property type="match status" value="1"/>
</dbReference>
<comment type="catalytic activity">
    <reaction evidence="7 8">
        <text>L-methionyl-tRNA(fMet) + (6R)-10-formyltetrahydrofolate = N-formyl-L-methionyl-tRNA(fMet) + (6S)-5,6,7,8-tetrahydrofolate + H(+)</text>
        <dbReference type="Rhea" id="RHEA:24380"/>
        <dbReference type="Rhea" id="RHEA-COMP:9952"/>
        <dbReference type="Rhea" id="RHEA-COMP:9953"/>
        <dbReference type="ChEBI" id="CHEBI:15378"/>
        <dbReference type="ChEBI" id="CHEBI:57453"/>
        <dbReference type="ChEBI" id="CHEBI:78530"/>
        <dbReference type="ChEBI" id="CHEBI:78844"/>
        <dbReference type="ChEBI" id="CHEBI:195366"/>
        <dbReference type="EC" id="2.1.2.9"/>
    </reaction>
</comment>
<dbReference type="InterPro" id="IPR005793">
    <property type="entry name" value="Formyl_trans_C"/>
</dbReference>
<feature type="binding site" evidence="8">
    <location>
        <begin position="123"/>
        <end position="126"/>
    </location>
    <ligand>
        <name>(6S)-5,6,7,8-tetrahydrofolate</name>
        <dbReference type="ChEBI" id="CHEBI:57453"/>
    </ligand>
</feature>
<reference evidence="11" key="1">
    <citation type="journal article" date="2013" name="BMC Microbiol.">
        <title>Proteins of novel lactic acid bacteria from Apis mellifera mellifera: an insight into the production of known extra-cellular proteins during microbial stress.</title>
        <authorList>
            <person name="Butler E."/>
            <person name="Alsterfjord M."/>
            <person name="Olofsson T.C."/>
            <person name="Karlsson C."/>
            <person name="Malmstrom J."/>
            <person name="Vasquez A."/>
        </authorList>
    </citation>
    <scope>NUCLEOTIDE SEQUENCE</scope>
    <source>
        <strain evidence="11">Bin4N</strain>
    </source>
</reference>
<dbReference type="Gene3D" id="3.40.50.170">
    <property type="entry name" value="Formyl transferase, N-terminal domain"/>
    <property type="match status" value="1"/>
</dbReference>
<evidence type="ECO:0000259" key="9">
    <source>
        <dbReference type="Pfam" id="PF00551"/>
    </source>
</evidence>
<feature type="domain" description="Formyl transferase C-terminal" evidence="10">
    <location>
        <begin position="217"/>
        <end position="315"/>
    </location>
</feature>
<dbReference type="InterPro" id="IPR002376">
    <property type="entry name" value="Formyl_transf_N"/>
</dbReference>
<evidence type="ECO:0000256" key="3">
    <source>
        <dbReference type="ARBA" id="ARBA00012261"/>
    </source>
</evidence>
<evidence type="ECO:0000259" key="10">
    <source>
        <dbReference type="Pfam" id="PF02911"/>
    </source>
</evidence>
<dbReference type="InterPro" id="IPR001555">
    <property type="entry name" value="GART_AS"/>
</dbReference>
<dbReference type="GO" id="GO:0005829">
    <property type="term" value="C:cytosol"/>
    <property type="evidence" value="ECO:0007669"/>
    <property type="project" value="TreeGrafter"/>
</dbReference>
<dbReference type="EMBL" id="KC776090">
    <property type="protein sequence ID" value="AHB59781.1"/>
    <property type="molecule type" value="Genomic_DNA"/>
</dbReference>
<dbReference type="CDD" id="cd08646">
    <property type="entry name" value="FMT_core_Met-tRNA-FMT_N"/>
    <property type="match status" value="1"/>
</dbReference>
<dbReference type="Pfam" id="PF02911">
    <property type="entry name" value="Formyl_trans_C"/>
    <property type="match status" value="1"/>
</dbReference>
<dbReference type="PANTHER" id="PTHR11138:SF5">
    <property type="entry name" value="METHIONYL-TRNA FORMYLTRANSFERASE, MITOCHONDRIAL"/>
    <property type="match status" value="1"/>
</dbReference>
<proteinExistence type="inferred from homology"/>
<dbReference type="GO" id="GO:0004479">
    <property type="term" value="F:methionyl-tRNA formyltransferase activity"/>
    <property type="evidence" value="ECO:0007669"/>
    <property type="project" value="UniProtKB-UniRule"/>
</dbReference>
<accession>V5T6Z7</accession>
<evidence type="ECO:0000313" key="11">
    <source>
        <dbReference type="EMBL" id="AHB59781.1"/>
    </source>
</evidence>
<dbReference type="CDD" id="cd08704">
    <property type="entry name" value="Met_tRNA_FMT_C"/>
    <property type="match status" value="1"/>
</dbReference>
<sequence length="327" mass="35755">MTMNHSKWSKLMTKIVFMGTPQFAVNILAGLLTDTAAYEILAVVTQPDRRVGRRQRLQENPVKSFATAHHLPVMQPERLAQSVELQQIIELQPDLIITAAYGQFLPPELLAAPRLAAVNVHGSLLPKNRGGAPIQRAIMNGDTQTGITLMYMAAQMDAGDIISQQAVPIEATDTAGSLFEKLSLVGRDLLLTTLPQIIAGTNERIPQDDSQATFTPNIKPTEELININQPATQINRQVRGLNPDPVAYLWLDGLRTKIYQATVVDQATTLTPGHVVARTKKHLWIAAGEQTVLSLDEIQPAGKSRMSIAAFLNGKGKDIQIGDQIIK</sequence>
<evidence type="ECO:0000256" key="8">
    <source>
        <dbReference type="HAMAP-Rule" id="MF_00182"/>
    </source>
</evidence>
<dbReference type="InterPro" id="IPR041711">
    <property type="entry name" value="Met-tRNA-FMT_N"/>
</dbReference>
<keyword evidence="5 8" id="KW-0808">Transferase</keyword>
<dbReference type="InterPro" id="IPR005794">
    <property type="entry name" value="Fmt"/>
</dbReference>
<dbReference type="InterPro" id="IPR044135">
    <property type="entry name" value="Met-tRNA-FMT_C"/>
</dbReference>
<evidence type="ECO:0000256" key="4">
    <source>
        <dbReference type="ARBA" id="ARBA00016014"/>
    </source>
</evidence>
<evidence type="ECO:0000256" key="6">
    <source>
        <dbReference type="ARBA" id="ARBA00022917"/>
    </source>
</evidence>
<comment type="function">
    <text evidence="1 8">Attaches a formyl group to the free amino group of methionyl-tRNA(fMet). The formyl group appears to play a dual role in the initiator identity of N-formylmethionyl-tRNA by promoting its recognition by IF2 and preventing the misappropriation of this tRNA by the elongation apparatus.</text>
</comment>
<dbReference type="InterPro" id="IPR037022">
    <property type="entry name" value="Formyl_trans_C_sf"/>
</dbReference>
<dbReference type="InterPro" id="IPR011034">
    <property type="entry name" value="Formyl_transferase-like_C_sf"/>
</dbReference>
<dbReference type="PANTHER" id="PTHR11138">
    <property type="entry name" value="METHIONYL-TRNA FORMYLTRANSFERASE"/>
    <property type="match status" value="1"/>
</dbReference>
<feature type="domain" description="Formyl transferase N-terminal" evidence="9">
    <location>
        <begin position="14"/>
        <end position="192"/>
    </location>
</feature>
<dbReference type="AlphaFoldDB" id="V5T6Z7"/>